<dbReference type="Pfam" id="PF14008">
    <property type="entry name" value="Metallophos_C"/>
    <property type="match status" value="1"/>
</dbReference>
<name>A0A914H6Y2_GLORO</name>
<dbReference type="InterPro" id="IPR029052">
    <property type="entry name" value="Metallo-depent_PP-like"/>
</dbReference>
<protein>
    <submittedName>
        <fullName evidence="3">Iron/zinc purple acid phosphatase-like C-terminal domain-containing protein</fullName>
    </submittedName>
</protein>
<dbReference type="WBParaSite" id="Gr19_v10_g14576.t1">
    <property type="protein sequence ID" value="Gr19_v10_g14576.t1"/>
    <property type="gene ID" value="Gr19_v10_g14576"/>
</dbReference>
<accession>A0A914H6Y2</accession>
<dbReference type="Proteomes" id="UP000887572">
    <property type="component" value="Unplaced"/>
</dbReference>
<dbReference type="PANTHER" id="PTHR45867">
    <property type="entry name" value="PURPLE ACID PHOSPHATASE"/>
    <property type="match status" value="1"/>
</dbReference>
<sequence>MLLAWLTFDDTLDSVVDAFRSTNYGFSRMHIVNSTHLYLEQTIAADETIEDYFWLVKNHHGPYESTDRKRLRRHGTYVPQNYCHHPSQCNKIVANSQL</sequence>
<dbReference type="InterPro" id="IPR025733">
    <property type="entry name" value="PAPs_C"/>
</dbReference>
<reference evidence="3" key="1">
    <citation type="submission" date="2022-11" db="UniProtKB">
        <authorList>
            <consortium name="WormBaseParasite"/>
        </authorList>
    </citation>
    <scope>IDENTIFICATION</scope>
</reference>
<organism evidence="2 3">
    <name type="scientific">Globodera rostochiensis</name>
    <name type="common">Golden nematode worm</name>
    <name type="synonym">Heterodera rostochiensis</name>
    <dbReference type="NCBI Taxonomy" id="31243"/>
    <lineage>
        <taxon>Eukaryota</taxon>
        <taxon>Metazoa</taxon>
        <taxon>Ecdysozoa</taxon>
        <taxon>Nematoda</taxon>
        <taxon>Chromadorea</taxon>
        <taxon>Rhabditida</taxon>
        <taxon>Tylenchina</taxon>
        <taxon>Tylenchomorpha</taxon>
        <taxon>Tylenchoidea</taxon>
        <taxon>Heteroderidae</taxon>
        <taxon>Heteroderinae</taxon>
        <taxon>Globodera</taxon>
    </lineage>
</organism>
<keyword evidence="2" id="KW-1185">Reference proteome</keyword>
<feature type="domain" description="Purple acid phosphatase C-terminal" evidence="1">
    <location>
        <begin position="17"/>
        <end position="51"/>
    </location>
</feature>
<dbReference type="Gene3D" id="3.60.21.10">
    <property type="match status" value="1"/>
</dbReference>
<dbReference type="PANTHER" id="PTHR45867:SF3">
    <property type="entry name" value="ACID PHOSPHATASE TYPE 7"/>
    <property type="match status" value="1"/>
</dbReference>
<evidence type="ECO:0000313" key="2">
    <source>
        <dbReference type="Proteomes" id="UP000887572"/>
    </source>
</evidence>
<dbReference type="AlphaFoldDB" id="A0A914H6Y2"/>
<evidence type="ECO:0000259" key="1">
    <source>
        <dbReference type="Pfam" id="PF14008"/>
    </source>
</evidence>
<proteinExistence type="predicted"/>
<evidence type="ECO:0000313" key="3">
    <source>
        <dbReference type="WBParaSite" id="Gr19_v10_g14576.t1"/>
    </source>
</evidence>